<dbReference type="PROSITE" id="PS01125">
    <property type="entry name" value="ROK"/>
    <property type="match status" value="1"/>
</dbReference>
<proteinExistence type="predicted"/>
<dbReference type="SUPFAM" id="SSF53067">
    <property type="entry name" value="Actin-like ATPase domain"/>
    <property type="match status" value="1"/>
</dbReference>
<dbReference type="AlphaFoldDB" id="A0A939GB63"/>
<protein>
    <submittedName>
        <fullName evidence="1">ROK family protein</fullName>
    </submittedName>
</protein>
<comment type="caution">
    <text evidence="1">The sequence shown here is derived from an EMBL/GenBank/DDBJ whole genome shotgun (WGS) entry which is preliminary data.</text>
</comment>
<dbReference type="InterPro" id="IPR049874">
    <property type="entry name" value="ROK_cs"/>
</dbReference>
<dbReference type="EMBL" id="JAFMYV010000002">
    <property type="protein sequence ID" value="MBO0935802.1"/>
    <property type="molecule type" value="Genomic_DNA"/>
</dbReference>
<reference evidence="1" key="1">
    <citation type="submission" date="2021-03" db="EMBL/GenBank/DDBJ databases">
        <title>Fibrella sp. HMF5335 genome sequencing and assembly.</title>
        <authorList>
            <person name="Kang H."/>
            <person name="Kim H."/>
            <person name="Bae S."/>
            <person name="Joh K."/>
        </authorList>
    </citation>
    <scope>NUCLEOTIDE SEQUENCE</scope>
    <source>
        <strain evidence="1">HMF5335</strain>
    </source>
</reference>
<name>A0A939GB63_9BACT</name>
<accession>A0A939GB63</accession>
<evidence type="ECO:0000313" key="2">
    <source>
        <dbReference type="Proteomes" id="UP000664034"/>
    </source>
</evidence>
<keyword evidence="2" id="KW-1185">Reference proteome</keyword>
<dbReference type="PANTHER" id="PTHR18964">
    <property type="entry name" value="ROK (REPRESSOR, ORF, KINASE) FAMILY"/>
    <property type="match status" value="1"/>
</dbReference>
<dbReference type="Pfam" id="PF00480">
    <property type="entry name" value="ROK"/>
    <property type="match status" value="1"/>
</dbReference>
<sequence length="295" mass="30874">MNTIGIDLGGTRIKGVLIDMATGEVKHRLLMPTNTATDDAWKQAIADLAGQLTRLSDGPVQGIGLSAPGLPSAAGDAIAYLPNRLPGLEGFVWSTWLGTPVRVVNDAHAALLAEVHLGEAKGYQHVLMVTLGTGVGGGLWLNGQLHTGAFQKAGHVGHLTVDADSDQTSITGMPGSLEDAIGNATVARRSFGQYQSTHDLVAAYRQQEPLATLVWLTAVRQLAVALASLTNVISPELILIGGGIAQADDALFSPLNRFMSLCEWRPAGGQARIQKAHFDEWAGAIGAAISASNHN</sequence>
<dbReference type="InterPro" id="IPR043129">
    <property type="entry name" value="ATPase_NBD"/>
</dbReference>
<dbReference type="Proteomes" id="UP000664034">
    <property type="component" value="Unassembled WGS sequence"/>
</dbReference>
<dbReference type="InterPro" id="IPR000600">
    <property type="entry name" value="ROK"/>
</dbReference>
<dbReference type="PANTHER" id="PTHR18964:SF169">
    <property type="entry name" value="N-ACETYLMANNOSAMINE KINASE"/>
    <property type="match status" value="1"/>
</dbReference>
<dbReference type="Gene3D" id="3.30.420.40">
    <property type="match status" value="2"/>
</dbReference>
<organism evidence="1 2">
    <name type="scientific">Fibrella rubiginis</name>
    <dbReference type="NCBI Taxonomy" id="2817060"/>
    <lineage>
        <taxon>Bacteria</taxon>
        <taxon>Pseudomonadati</taxon>
        <taxon>Bacteroidota</taxon>
        <taxon>Cytophagia</taxon>
        <taxon>Cytophagales</taxon>
        <taxon>Spirosomataceae</taxon>
        <taxon>Fibrella</taxon>
    </lineage>
</organism>
<gene>
    <name evidence="1" type="ORF">J2I47_04500</name>
</gene>
<evidence type="ECO:0000313" key="1">
    <source>
        <dbReference type="EMBL" id="MBO0935802.1"/>
    </source>
</evidence>
<dbReference type="RefSeq" id="WP_207363366.1">
    <property type="nucleotide sequence ID" value="NZ_JAFMYV010000002.1"/>
</dbReference>